<organism evidence="4 5">
    <name type="scientific">Aliishimia ponticola</name>
    <dbReference type="NCBI Taxonomy" id="2499833"/>
    <lineage>
        <taxon>Bacteria</taxon>
        <taxon>Pseudomonadati</taxon>
        <taxon>Pseudomonadota</taxon>
        <taxon>Alphaproteobacteria</taxon>
        <taxon>Rhodobacterales</taxon>
        <taxon>Paracoccaceae</taxon>
        <taxon>Aliishimia</taxon>
    </lineage>
</organism>
<dbReference type="Proteomes" id="UP000306602">
    <property type="component" value="Unassembled WGS sequence"/>
</dbReference>
<dbReference type="SUPFAM" id="SSF46689">
    <property type="entry name" value="Homeodomain-like"/>
    <property type="match status" value="1"/>
</dbReference>
<accession>A0A4V6S245</accession>
<keyword evidence="1 2" id="KW-0238">DNA-binding</keyword>
<dbReference type="EMBL" id="SRKY01000001">
    <property type="protein sequence ID" value="THH39153.1"/>
    <property type="molecule type" value="Genomic_DNA"/>
</dbReference>
<feature type="DNA-binding region" description="H-T-H motif" evidence="2">
    <location>
        <begin position="32"/>
        <end position="51"/>
    </location>
</feature>
<proteinExistence type="predicted"/>
<dbReference type="Gene3D" id="1.10.357.10">
    <property type="entry name" value="Tetracycline Repressor, domain 2"/>
    <property type="match status" value="1"/>
</dbReference>
<name>A0A4V6S245_9RHOB</name>
<comment type="caution">
    <text evidence="4">The sequence shown here is derived from an EMBL/GenBank/DDBJ whole genome shotgun (WGS) entry which is preliminary data.</text>
</comment>
<dbReference type="Pfam" id="PF00440">
    <property type="entry name" value="TetR_N"/>
    <property type="match status" value="1"/>
</dbReference>
<protein>
    <submittedName>
        <fullName evidence="4">TetR/AcrR family transcriptional regulator</fullName>
    </submittedName>
</protein>
<keyword evidence="5" id="KW-1185">Reference proteome</keyword>
<dbReference type="InterPro" id="IPR009057">
    <property type="entry name" value="Homeodomain-like_sf"/>
</dbReference>
<feature type="domain" description="HTH tetR-type" evidence="3">
    <location>
        <begin position="9"/>
        <end position="69"/>
    </location>
</feature>
<sequence>MTNSSSRQPGSKDLWLDAAYEMLVSDGIDAVKIMALAKKLNLSRTGFYWFFADLKELHIAMIERWENQNTGNLVERCTEPALNICQSLFNLMDCWLDQSLFDARLDLAIRNWARVDDELQIRVNDADRIRIDTVAEMFQRHGFPPDQAHVRSLTVIYTQIGYISMQTKEALPDRLARVPHYVEIFSGTVPSSRDVEVFLARHI</sequence>
<reference evidence="4 5" key="1">
    <citation type="submission" date="2019-04" db="EMBL/GenBank/DDBJ databases">
        <title>Shimia ponticola sp. nov., isolated from seawater.</title>
        <authorList>
            <person name="Kim Y.-O."/>
            <person name="Yoon J.-H."/>
        </authorList>
    </citation>
    <scope>NUCLEOTIDE SEQUENCE [LARGE SCALE GENOMIC DNA]</scope>
    <source>
        <strain evidence="4 5">MYP11</strain>
    </source>
</reference>
<evidence type="ECO:0000259" key="3">
    <source>
        <dbReference type="PROSITE" id="PS50977"/>
    </source>
</evidence>
<evidence type="ECO:0000313" key="4">
    <source>
        <dbReference type="EMBL" id="THH39153.1"/>
    </source>
</evidence>
<evidence type="ECO:0000256" key="2">
    <source>
        <dbReference type="PROSITE-ProRule" id="PRU00335"/>
    </source>
</evidence>
<gene>
    <name evidence="4" type="ORF">E4Z66_06295</name>
</gene>
<dbReference type="PROSITE" id="PS50977">
    <property type="entry name" value="HTH_TETR_2"/>
    <property type="match status" value="1"/>
</dbReference>
<dbReference type="OrthoDB" id="3218408at2"/>
<evidence type="ECO:0000313" key="5">
    <source>
        <dbReference type="Proteomes" id="UP000306602"/>
    </source>
</evidence>
<dbReference type="GO" id="GO:0003677">
    <property type="term" value="F:DNA binding"/>
    <property type="evidence" value="ECO:0007669"/>
    <property type="project" value="UniProtKB-UniRule"/>
</dbReference>
<dbReference type="AlphaFoldDB" id="A0A4V6S245"/>
<dbReference type="InterPro" id="IPR001647">
    <property type="entry name" value="HTH_TetR"/>
</dbReference>
<evidence type="ECO:0000256" key="1">
    <source>
        <dbReference type="ARBA" id="ARBA00023125"/>
    </source>
</evidence>
<dbReference type="RefSeq" id="WP_136462071.1">
    <property type="nucleotide sequence ID" value="NZ_SRKY01000001.1"/>
</dbReference>